<keyword evidence="2 4" id="KW-0238">DNA-binding</keyword>
<dbReference type="InterPro" id="IPR009057">
    <property type="entry name" value="Homeodomain-like_sf"/>
</dbReference>
<dbReference type="InterPro" id="IPR001647">
    <property type="entry name" value="HTH_TetR"/>
</dbReference>
<dbReference type="EMBL" id="JBHMEC010000002">
    <property type="protein sequence ID" value="MFB9148391.1"/>
    <property type="molecule type" value="Genomic_DNA"/>
</dbReference>
<keyword evidence="3" id="KW-0804">Transcription</keyword>
<sequence length="186" mass="20042">MPWEKTYDEAEVLEAAMHAFWSDGYHGTSMAGLVAATGLNRGSLYAGFGNKRALFLRALRHYDDTYRSGLLDQFRQDGPGKESILAVFETVARGDAQMPGGCLMIQSAMERAPHDPEIATIVESSMAEVEAFFAACLSQGDSPPPDAGETAKVLQGLMIGILVMTRTNRDSPSIPAMLAQVRSLVG</sequence>
<gene>
    <name evidence="6" type="ORF">ACFFU4_01340</name>
</gene>
<evidence type="ECO:0000256" key="4">
    <source>
        <dbReference type="PROSITE-ProRule" id="PRU00335"/>
    </source>
</evidence>
<dbReference type="RefSeq" id="WP_377066265.1">
    <property type="nucleotide sequence ID" value="NZ_JBHMEC010000002.1"/>
</dbReference>
<dbReference type="Pfam" id="PF21993">
    <property type="entry name" value="TetR_C_13_2"/>
    <property type="match status" value="1"/>
</dbReference>
<dbReference type="Gene3D" id="1.10.10.60">
    <property type="entry name" value="Homeodomain-like"/>
    <property type="match status" value="1"/>
</dbReference>
<dbReference type="SUPFAM" id="SSF48498">
    <property type="entry name" value="Tetracyclin repressor-like, C-terminal domain"/>
    <property type="match status" value="1"/>
</dbReference>
<evidence type="ECO:0000259" key="5">
    <source>
        <dbReference type="PROSITE" id="PS50977"/>
    </source>
</evidence>
<reference evidence="6 7" key="1">
    <citation type="submission" date="2024-09" db="EMBL/GenBank/DDBJ databases">
        <authorList>
            <person name="Sun Q."/>
            <person name="Mori K."/>
        </authorList>
    </citation>
    <scope>NUCLEOTIDE SEQUENCE [LARGE SCALE GENOMIC DNA]</scope>
    <source>
        <strain evidence="6 7">CECT 9424</strain>
    </source>
</reference>
<name>A0ABV5HX16_9RHOB</name>
<accession>A0ABV5HX16</accession>
<feature type="DNA-binding region" description="H-T-H motif" evidence="4">
    <location>
        <begin position="29"/>
        <end position="48"/>
    </location>
</feature>
<protein>
    <submittedName>
        <fullName evidence="6">TetR/AcrR family transcriptional regulator</fullName>
    </submittedName>
</protein>
<feature type="domain" description="HTH tetR-type" evidence="5">
    <location>
        <begin position="6"/>
        <end position="66"/>
    </location>
</feature>
<organism evidence="6 7">
    <name type="scientific">Roseovarius ramblicola</name>
    <dbReference type="NCBI Taxonomy" id="2022336"/>
    <lineage>
        <taxon>Bacteria</taxon>
        <taxon>Pseudomonadati</taxon>
        <taxon>Pseudomonadota</taxon>
        <taxon>Alphaproteobacteria</taxon>
        <taxon>Rhodobacterales</taxon>
        <taxon>Roseobacteraceae</taxon>
        <taxon>Roseovarius</taxon>
    </lineage>
</organism>
<keyword evidence="7" id="KW-1185">Reference proteome</keyword>
<dbReference type="Gene3D" id="1.10.357.10">
    <property type="entry name" value="Tetracycline Repressor, domain 2"/>
    <property type="match status" value="1"/>
</dbReference>
<evidence type="ECO:0000256" key="2">
    <source>
        <dbReference type="ARBA" id="ARBA00023125"/>
    </source>
</evidence>
<evidence type="ECO:0000313" key="6">
    <source>
        <dbReference type="EMBL" id="MFB9148391.1"/>
    </source>
</evidence>
<dbReference type="SUPFAM" id="SSF46689">
    <property type="entry name" value="Homeodomain-like"/>
    <property type="match status" value="1"/>
</dbReference>
<dbReference type="InterPro" id="IPR054156">
    <property type="entry name" value="YxaF_TetR_C"/>
</dbReference>
<evidence type="ECO:0000313" key="7">
    <source>
        <dbReference type="Proteomes" id="UP001589670"/>
    </source>
</evidence>
<dbReference type="InterPro" id="IPR036271">
    <property type="entry name" value="Tet_transcr_reg_TetR-rel_C_sf"/>
</dbReference>
<dbReference type="PANTHER" id="PTHR47506:SF1">
    <property type="entry name" value="HTH-TYPE TRANSCRIPTIONAL REGULATOR YJDC"/>
    <property type="match status" value="1"/>
</dbReference>
<dbReference type="Pfam" id="PF00440">
    <property type="entry name" value="TetR_N"/>
    <property type="match status" value="1"/>
</dbReference>
<dbReference type="Proteomes" id="UP001589670">
    <property type="component" value="Unassembled WGS sequence"/>
</dbReference>
<evidence type="ECO:0000256" key="1">
    <source>
        <dbReference type="ARBA" id="ARBA00023015"/>
    </source>
</evidence>
<dbReference type="PRINTS" id="PR00455">
    <property type="entry name" value="HTHTETR"/>
</dbReference>
<comment type="caution">
    <text evidence="6">The sequence shown here is derived from an EMBL/GenBank/DDBJ whole genome shotgun (WGS) entry which is preliminary data.</text>
</comment>
<proteinExistence type="predicted"/>
<dbReference type="PROSITE" id="PS50977">
    <property type="entry name" value="HTH_TETR_2"/>
    <property type="match status" value="1"/>
</dbReference>
<dbReference type="PANTHER" id="PTHR47506">
    <property type="entry name" value="TRANSCRIPTIONAL REGULATORY PROTEIN"/>
    <property type="match status" value="1"/>
</dbReference>
<keyword evidence="1" id="KW-0805">Transcription regulation</keyword>
<evidence type="ECO:0000256" key="3">
    <source>
        <dbReference type="ARBA" id="ARBA00023163"/>
    </source>
</evidence>